<feature type="chain" id="PRO_5018049789" evidence="2">
    <location>
        <begin position="24"/>
        <end position="244"/>
    </location>
</feature>
<feature type="signal peptide" evidence="2">
    <location>
        <begin position="1"/>
        <end position="23"/>
    </location>
</feature>
<feature type="region of interest" description="Disordered" evidence="1">
    <location>
        <begin position="59"/>
        <end position="86"/>
    </location>
</feature>
<dbReference type="RefSeq" id="XP_022634039.1">
    <property type="nucleotide sequence ID" value="XM_022778318.1"/>
</dbReference>
<evidence type="ECO:0000256" key="1">
    <source>
        <dbReference type="SAM" id="MobiDB-lite"/>
    </source>
</evidence>
<proteinExistence type="predicted"/>
<dbReference type="GeneID" id="106755482"/>
<protein>
    <submittedName>
        <fullName evidence="4">Uncharacterized protein LOC106755482</fullName>
    </submittedName>
</protein>
<gene>
    <name evidence="4" type="primary">LOC106755482</name>
</gene>
<keyword evidence="2" id="KW-0732">Signal</keyword>
<dbReference type="AlphaFoldDB" id="A0A3Q0EUA5"/>
<dbReference type="OrthoDB" id="1413366at2759"/>
<reference evidence="4" key="1">
    <citation type="submission" date="2025-08" db="UniProtKB">
        <authorList>
            <consortium name="RefSeq"/>
        </authorList>
    </citation>
    <scope>IDENTIFICATION</scope>
    <source>
        <tissue evidence="4">Leaf</tissue>
    </source>
</reference>
<sequence>MEKWKQLLAVLVVLQLNLQRAEKKLETCATRQGEDRFWVGRDTAGRDFGSVASADRIGNWQGKFAEKKSNNDKRGEQPKQKRGHTGLHFYHHSFTKRIRSKKGTTHDIKNQGLESKLHFGKLDLHRGRRRRPVGDARLASVNGSLRGMSTSDSTSVQSRRTRGVTRLPEATSRQVPGQRRHLEIDPRTDVASGLNADRFSSYLGKIAKTHVSILHATWDDVPEDEKNLLWQDVQLKYDVPNTLE</sequence>
<dbReference type="KEGG" id="vra:106755482"/>
<name>A0A3Q0EUA5_VIGRR</name>
<evidence type="ECO:0000313" key="3">
    <source>
        <dbReference type="Proteomes" id="UP000087766"/>
    </source>
</evidence>
<organism evidence="3 4">
    <name type="scientific">Vigna radiata var. radiata</name>
    <name type="common">Mung bean</name>
    <name type="synonym">Phaseolus aureus</name>
    <dbReference type="NCBI Taxonomy" id="3916"/>
    <lineage>
        <taxon>Eukaryota</taxon>
        <taxon>Viridiplantae</taxon>
        <taxon>Streptophyta</taxon>
        <taxon>Embryophyta</taxon>
        <taxon>Tracheophyta</taxon>
        <taxon>Spermatophyta</taxon>
        <taxon>Magnoliopsida</taxon>
        <taxon>eudicotyledons</taxon>
        <taxon>Gunneridae</taxon>
        <taxon>Pentapetalae</taxon>
        <taxon>rosids</taxon>
        <taxon>fabids</taxon>
        <taxon>Fabales</taxon>
        <taxon>Fabaceae</taxon>
        <taxon>Papilionoideae</taxon>
        <taxon>50 kb inversion clade</taxon>
        <taxon>NPAAA clade</taxon>
        <taxon>indigoferoid/millettioid clade</taxon>
        <taxon>Phaseoleae</taxon>
        <taxon>Vigna</taxon>
    </lineage>
</organism>
<evidence type="ECO:0000313" key="4">
    <source>
        <dbReference type="RefSeq" id="XP_022634039.1"/>
    </source>
</evidence>
<accession>A0A3Q0EUA5</accession>
<dbReference type="Proteomes" id="UP000087766">
    <property type="component" value="Unplaced"/>
</dbReference>
<feature type="compositionally biased region" description="Basic and acidic residues" evidence="1">
    <location>
        <begin position="64"/>
        <end position="79"/>
    </location>
</feature>
<keyword evidence="3" id="KW-1185">Reference proteome</keyword>
<evidence type="ECO:0000256" key="2">
    <source>
        <dbReference type="SAM" id="SignalP"/>
    </source>
</evidence>